<protein>
    <submittedName>
        <fullName evidence="1">Uncharacterized protein</fullName>
    </submittedName>
</protein>
<evidence type="ECO:0000313" key="2">
    <source>
        <dbReference type="Proteomes" id="UP000663880"/>
    </source>
</evidence>
<keyword evidence="2" id="KW-1185">Reference proteome</keyword>
<dbReference type="InterPro" id="IPR043128">
    <property type="entry name" value="Rev_trsase/Diguanyl_cyclase"/>
</dbReference>
<dbReference type="InterPro" id="IPR043502">
    <property type="entry name" value="DNA/RNA_pol_sf"/>
</dbReference>
<comment type="caution">
    <text evidence="1">The sequence shown here is derived from an EMBL/GenBank/DDBJ whole genome shotgun (WGS) entry which is preliminary data.</text>
</comment>
<accession>A0A821XUC4</accession>
<evidence type="ECO:0000313" key="1">
    <source>
        <dbReference type="EMBL" id="CAF4949473.1"/>
    </source>
</evidence>
<dbReference type="GO" id="GO:0071897">
    <property type="term" value="P:DNA biosynthetic process"/>
    <property type="evidence" value="ECO:0007669"/>
    <property type="project" value="UniProtKB-ARBA"/>
</dbReference>
<dbReference type="Proteomes" id="UP000663880">
    <property type="component" value="Unassembled WGS sequence"/>
</dbReference>
<dbReference type="EMBL" id="CAJOBZ010000071">
    <property type="protein sequence ID" value="CAF4949473.1"/>
    <property type="molecule type" value="Genomic_DNA"/>
</dbReference>
<sequence length="169" mass="18939">MTIYYQAISSLSQVDQASIKTIVAESPFSTILQEFPDITRFPGLPRLVKYSTQHHIVTTEGPPVSSRPRRLAPQKLLAAKKEFEEMVSCGTARPSNSPWASPLHMARKGQDGWRPCGDYRAVNARTIPDRYPVHHIAYFSQNLVGSSIFSKIDLVKAYQQIPVHEGDIC</sequence>
<reference evidence="1" key="1">
    <citation type="submission" date="2021-02" db="EMBL/GenBank/DDBJ databases">
        <authorList>
            <person name="Steward A R."/>
        </authorList>
    </citation>
    <scope>NUCLEOTIDE SEQUENCE</scope>
</reference>
<dbReference type="Gene3D" id="3.30.70.270">
    <property type="match status" value="1"/>
</dbReference>
<dbReference type="CDD" id="cd01647">
    <property type="entry name" value="RT_LTR"/>
    <property type="match status" value="1"/>
</dbReference>
<gene>
    <name evidence="1" type="ORF">PMACD_LOCUS15534</name>
</gene>
<dbReference type="SUPFAM" id="SSF56672">
    <property type="entry name" value="DNA/RNA polymerases"/>
    <property type="match status" value="1"/>
</dbReference>
<dbReference type="Gene3D" id="3.10.10.10">
    <property type="entry name" value="HIV Type 1 Reverse Transcriptase, subunit A, domain 1"/>
    <property type="match status" value="1"/>
</dbReference>
<organism evidence="1 2">
    <name type="scientific">Pieris macdunnoughi</name>
    <dbReference type="NCBI Taxonomy" id="345717"/>
    <lineage>
        <taxon>Eukaryota</taxon>
        <taxon>Metazoa</taxon>
        <taxon>Ecdysozoa</taxon>
        <taxon>Arthropoda</taxon>
        <taxon>Hexapoda</taxon>
        <taxon>Insecta</taxon>
        <taxon>Pterygota</taxon>
        <taxon>Neoptera</taxon>
        <taxon>Endopterygota</taxon>
        <taxon>Lepidoptera</taxon>
        <taxon>Glossata</taxon>
        <taxon>Ditrysia</taxon>
        <taxon>Papilionoidea</taxon>
        <taxon>Pieridae</taxon>
        <taxon>Pierinae</taxon>
        <taxon>Pieris</taxon>
    </lineage>
</organism>
<dbReference type="PANTHER" id="PTHR24559:SF444">
    <property type="entry name" value="REVERSE TRANSCRIPTASE DOMAIN-CONTAINING PROTEIN"/>
    <property type="match status" value="1"/>
</dbReference>
<proteinExistence type="predicted"/>
<name>A0A821XUC4_9NEOP</name>
<dbReference type="AlphaFoldDB" id="A0A821XUC4"/>
<dbReference type="OrthoDB" id="41323at2759"/>
<dbReference type="PANTHER" id="PTHR24559">
    <property type="entry name" value="TRANSPOSON TY3-I GAG-POL POLYPROTEIN"/>
    <property type="match status" value="1"/>
</dbReference>
<dbReference type="InterPro" id="IPR053134">
    <property type="entry name" value="RNA-dir_DNA_polymerase"/>
</dbReference>